<reference evidence="5" key="1">
    <citation type="submission" date="2022-01" db="EMBL/GenBank/DDBJ databases">
        <authorList>
            <person name="King R."/>
        </authorList>
    </citation>
    <scope>NUCLEOTIDE SEQUENCE</scope>
</reference>
<dbReference type="EMBL" id="OU895879">
    <property type="protein sequence ID" value="CAG9807561.1"/>
    <property type="molecule type" value="Genomic_DNA"/>
</dbReference>
<feature type="domain" description="SAM" evidence="4">
    <location>
        <begin position="270"/>
        <end position="336"/>
    </location>
</feature>
<dbReference type="AlphaFoldDB" id="A0A9N9RYT4"/>
<keyword evidence="2 3" id="KW-0040">ANK repeat</keyword>
<dbReference type="OrthoDB" id="439236at2759"/>
<evidence type="ECO:0000256" key="2">
    <source>
        <dbReference type="ARBA" id="ARBA00023043"/>
    </source>
</evidence>
<evidence type="ECO:0000313" key="5">
    <source>
        <dbReference type="EMBL" id="CAG9807561.1"/>
    </source>
</evidence>
<dbReference type="Gene3D" id="1.10.150.50">
    <property type="entry name" value="Transcription Factor, Ets-1"/>
    <property type="match status" value="1"/>
</dbReference>
<feature type="repeat" description="ANK" evidence="3">
    <location>
        <begin position="153"/>
        <end position="185"/>
    </location>
</feature>
<dbReference type="PANTHER" id="PTHR24198:SF165">
    <property type="entry name" value="ANKYRIN REPEAT-CONTAINING PROTEIN-RELATED"/>
    <property type="match status" value="1"/>
</dbReference>
<dbReference type="SUPFAM" id="SSF48403">
    <property type="entry name" value="Ankyrin repeat"/>
    <property type="match status" value="1"/>
</dbReference>
<dbReference type="SMART" id="SM00248">
    <property type="entry name" value="ANK"/>
    <property type="match status" value="4"/>
</dbReference>
<name>A0A9N9RYT4_9DIPT</name>
<dbReference type="SUPFAM" id="SSF47769">
    <property type="entry name" value="SAM/Pointed domain"/>
    <property type="match status" value="1"/>
</dbReference>
<keyword evidence="6" id="KW-1185">Reference proteome</keyword>
<dbReference type="Pfam" id="PF00536">
    <property type="entry name" value="SAM_1"/>
    <property type="match status" value="1"/>
</dbReference>
<dbReference type="Pfam" id="PF13606">
    <property type="entry name" value="Ank_3"/>
    <property type="match status" value="1"/>
</dbReference>
<dbReference type="Gene3D" id="1.25.40.20">
    <property type="entry name" value="Ankyrin repeat-containing domain"/>
    <property type="match status" value="1"/>
</dbReference>
<dbReference type="InterPro" id="IPR001660">
    <property type="entry name" value="SAM"/>
</dbReference>
<evidence type="ECO:0000256" key="3">
    <source>
        <dbReference type="PROSITE-ProRule" id="PRU00023"/>
    </source>
</evidence>
<dbReference type="InterPro" id="IPR036770">
    <property type="entry name" value="Ankyrin_rpt-contain_sf"/>
</dbReference>
<dbReference type="Pfam" id="PF12796">
    <property type="entry name" value="Ank_2"/>
    <property type="match status" value="1"/>
</dbReference>
<gene>
    <name evidence="5" type="ORF">CHIRRI_LOCUS10408</name>
</gene>
<dbReference type="Proteomes" id="UP001153620">
    <property type="component" value="Chromosome 3"/>
</dbReference>
<accession>A0A9N9RYT4</accession>
<keyword evidence="1" id="KW-0677">Repeat</keyword>
<dbReference type="PROSITE" id="PS50297">
    <property type="entry name" value="ANK_REP_REGION"/>
    <property type="match status" value="1"/>
</dbReference>
<protein>
    <recommendedName>
        <fullName evidence="4">SAM domain-containing protein</fullName>
    </recommendedName>
</protein>
<evidence type="ECO:0000313" key="6">
    <source>
        <dbReference type="Proteomes" id="UP001153620"/>
    </source>
</evidence>
<dbReference type="PROSITE" id="PS50088">
    <property type="entry name" value="ANK_REPEAT"/>
    <property type="match status" value="1"/>
</dbReference>
<dbReference type="SMART" id="SM00454">
    <property type="entry name" value="SAM"/>
    <property type="match status" value="1"/>
</dbReference>
<dbReference type="InterPro" id="IPR002110">
    <property type="entry name" value="Ankyrin_rpt"/>
</dbReference>
<proteinExistence type="predicted"/>
<evidence type="ECO:0000259" key="4">
    <source>
        <dbReference type="SMART" id="SM00454"/>
    </source>
</evidence>
<sequence length="471" mass="54443">MATVAYLPAGFSDSENEAYDEFDGYYFEKTNKTIKIVQKSEFEEFRDNLLSHLKSNNVSELRKTLDKGLRTGFDIDSPIDDHWNLLYFACSYGFPDVVNFLTEERGVNADIRIDGETALMIACSSTQNSDEILKIIKILHKMEPKLINCTNYIGENALMLAAKRGHLSVIEYLIKVGESYNIINNSGRNVLFYAIEGNNIDIAKKLFELEIDLDIRDCYGTTAKKYAEECNTKEILELFPLEEYKYETPSSYYSYNTFDAIVPNTLGENPIPSYFPDIVAMLRGMDFERFITHFSQANITLEQFLTIDEKKLEEIGIPLPYQRKIILLGLHKLFKGKWTKNSIYIPDNIRSQLSPVDLVYLFANILRQTIALKSQLIYIRRLRTDYGLNYPLENLSIEHLRNFQNQIKELNRKMKTMEVTKRPLLIEKQTQSIVSNVLKGYDTNEMLQIALKVGLPLTIISFIAIKYFHTK</sequence>
<evidence type="ECO:0000256" key="1">
    <source>
        <dbReference type="ARBA" id="ARBA00022737"/>
    </source>
</evidence>
<reference evidence="5" key="2">
    <citation type="submission" date="2022-10" db="EMBL/GenBank/DDBJ databases">
        <authorList>
            <consortium name="ENA_rothamsted_submissions"/>
            <consortium name="culmorum"/>
            <person name="King R."/>
        </authorList>
    </citation>
    <scope>NUCLEOTIDE SEQUENCE</scope>
</reference>
<dbReference type="PANTHER" id="PTHR24198">
    <property type="entry name" value="ANKYRIN REPEAT AND PROTEIN KINASE DOMAIN-CONTAINING PROTEIN"/>
    <property type="match status" value="1"/>
</dbReference>
<dbReference type="InterPro" id="IPR013761">
    <property type="entry name" value="SAM/pointed_sf"/>
</dbReference>
<organism evidence="5 6">
    <name type="scientific">Chironomus riparius</name>
    <dbReference type="NCBI Taxonomy" id="315576"/>
    <lineage>
        <taxon>Eukaryota</taxon>
        <taxon>Metazoa</taxon>
        <taxon>Ecdysozoa</taxon>
        <taxon>Arthropoda</taxon>
        <taxon>Hexapoda</taxon>
        <taxon>Insecta</taxon>
        <taxon>Pterygota</taxon>
        <taxon>Neoptera</taxon>
        <taxon>Endopterygota</taxon>
        <taxon>Diptera</taxon>
        <taxon>Nematocera</taxon>
        <taxon>Chironomoidea</taxon>
        <taxon>Chironomidae</taxon>
        <taxon>Chironominae</taxon>
        <taxon>Chironomus</taxon>
    </lineage>
</organism>